<organism evidence="3 4">
    <name type="scientific">Salinigranum rubrum</name>
    <dbReference type="NCBI Taxonomy" id="755307"/>
    <lineage>
        <taxon>Archaea</taxon>
        <taxon>Methanobacteriati</taxon>
        <taxon>Methanobacteriota</taxon>
        <taxon>Stenosarchaea group</taxon>
        <taxon>Halobacteria</taxon>
        <taxon>Halobacteriales</taxon>
        <taxon>Haloferacaceae</taxon>
        <taxon>Salinigranum</taxon>
    </lineage>
</organism>
<evidence type="ECO:0000256" key="1">
    <source>
        <dbReference type="SAM" id="Phobius"/>
    </source>
</evidence>
<accession>A0A2I8VR22</accession>
<dbReference type="GeneID" id="35594984"/>
<feature type="transmembrane region" description="Helical" evidence="1">
    <location>
        <begin position="55"/>
        <end position="78"/>
    </location>
</feature>
<dbReference type="Pfam" id="PF09851">
    <property type="entry name" value="SHOCT"/>
    <property type="match status" value="1"/>
</dbReference>
<geneLocation type="plasmid" evidence="3">
    <name>unnamed2</name>
</geneLocation>
<feature type="domain" description="SHOCT" evidence="2">
    <location>
        <begin position="91"/>
        <end position="115"/>
    </location>
</feature>
<evidence type="ECO:0000313" key="4">
    <source>
        <dbReference type="Proteomes" id="UP000236584"/>
    </source>
</evidence>
<sequence length="119" mass="12055">MTSQLGTLRRNGLKIAVVAVPLLVGASGTAAAHGGGYGGGMMGSGWSGIGGLGGFGMLGGGMLLWSLLLIGLVLALVYGVGRGNGTDRGDTALAELRERYARGELSDEEFESRRASLSQ</sequence>
<dbReference type="KEGG" id="srub:C2R22_22790"/>
<keyword evidence="1" id="KW-0812">Transmembrane</keyword>
<keyword evidence="1" id="KW-1133">Transmembrane helix</keyword>
<dbReference type="OrthoDB" id="53394at2157"/>
<keyword evidence="1" id="KW-0472">Membrane</keyword>
<dbReference type="RefSeq" id="WP_103428055.1">
    <property type="nucleotide sequence ID" value="NZ_CP026311.1"/>
</dbReference>
<keyword evidence="4" id="KW-1185">Reference proteome</keyword>
<dbReference type="AlphaFoldDB" id="A0A2I8VR22"/>
<reference evidence="3 4" key="1">
    <citation type="submission" date="2018-01" db="EMBL/GenBank/DDBJ databases">
        <title>Complete genome sequence of Salinigranum rubrum GX10T, an extremely halophilic archaeon isolated from a marine solar saltern.</title>
        <authorList>
            <person name="Han S."/>
        </authorList>
    </citation>
    <scope>NUCLEOTIDE SEQUENCE [LARGE SCALE GENOMIC DNA]</scope>
    <source>
        <strain evidence="3 4">GX10</strain>
        <plasmid evidence="4">Plasmid unnamed2</plasmid>
    </source>
</reference>
<evidence type="ECO:0000259" key="2">
    <source>
        <dbReference type="Pfam" id="PF09851"/>
    </source>
</evidence>
<dbReference type="InterPro" id="IPR018649">
    <property type="entry name" value="SHOCT"/>
</dbReference>
<evidence type="ECO:0000313" key="3">
    <source>
        <dbReference type="EMBL" id="AUV84373.1"/>
    </source>
</evidence>
<dbReference type="EMBL" id="CP026311">
    <property type="protein sequence ID" value="AUV84373.1"/>
    <property type="molecule type" value="Genomic_DNA"/>
</dbReference>
<proteinExistence type="predicted"/>
<keyword evidence="3" id="KW-0614">Plasmid</keyword>
<gene>
    <name evidence="3" type="ORF">C2R22_22790</name>
</gene>
<name>A0A2I8VR22_9EURY</name>
<dbReference type="Proteomes" id="UP000236584">
    <property type="component" value="Plasmid unnamed2"/>
</dbReference>
<protein>
    <recommendedName>
        <fullName evidence="2">SHOCT domain-containing protein</fullName>
    </recommendedName>
</protein>